<dbReference type="Pfam" id="PF11255">
    <property type="entry name" value="DUF3054"/>
    <property type="match status" value="1"/>
</dbReference>
<feature type="transmembrane region" description="Helical" evidence="1">
    <location>
        <begin position="38"/>
        <end position="58"/>
    </location>
</feature>
<dbReference type="PANTHER" id="PTHR35283">
    <property type="entry name" value="T12C22.21 PROTEIN"/>
    <property type="match status" value="1"/>
</dbReference>
<feature type="transmembrane region" description="Helical" evidence="1">
    <location>
        <begin position="106"/>
        <end position="129"/>
    </location>
</feature>
<keyword evidence="1" id="KW-1133">Transmembrane helix</keyword>
<dbReference type="InterPro" id="IPR021414">
    <property type="entry name" value="DUF3054"/>
</dbReference>
<dbReference type="Proteomes" id="UP000051063">
    <property type="component" value="Unassembled WGS sequence"/>
</dbReference>
<dbReference type="EMBL" id="LJJB01000013">
    <property type="protein sequence ID" value="KQL44574.1"/>
    <property type="molecule type" value="Genomic_DNA"/>
</dbReference>
<accession>A0ABR5N248</accession>
<proteinExistence type="predicted"/>
<keyword evidence="3" id="KW-1185">Reference proteome</keyword>
<organism evidence="2 3">
    <name type="scientific">Brevibacillus choshinensis</name>
    <dbReference type="NCBI Taxonomy" id="54911"/>
    <lineage>
        <taxon>Bacteria</taxon>
        <taxon>Bacillati</taxon>
        <taxon>Bacillota</taxon>
        <taxon>Bacilli</taxon>
        <taxon>Bacillales</taxon>
        <taxon>Paenibacillaceae</taxon>
        <taxon>Brevibacillus</taxon>
    </lineage>
</organism>
<evidence type="ECO:0008006" key="4">
    <source>
        <dbReference type="Google" id="ProtNLM"/>
    </source>
</evidence>
<feature type="transmembrane region" description="Helical" evidence="1">
    <location>
        <begin position="70"/>
        <end position="94"/>
    </location>
</feature>
<evidence type="ECO:0000313" key="2">
    <source>
        <dbReference type="EMBL" id="KQL44574.1"/>
    </source>
</evidence>
<name>A0ABR5N248_BRECH</name>
<keyword evidence="1" id="KW-0472">Membrane</keyword>
<dbReference type="PANTHER" id="PTHR35283:SF3">
    <property type="entry name" value="T12C22.21 PROTEIN"/>
    <property type="match status" value="1"/>
</dbReference>
<feature type="transmembrane region" description="Helical" evidence="1">
    <location>
        <begin position="5"/>
        <end position="26"/>
    </location>
</feature>
<gene>
    <name evidence="2" type="ORF">AN963_24605</name>
</gene>
<comment type="caution">
    <text evidence="2">The sequence shown here is derived from an EMBL/GenBank/DDBJ whole genome shotgun (WGS) entry which is preliminary data.</text>
</comment>
<keyword evidence="1" id="KW-0812">Transmembrane</keyword>
<sequence length="137" mass="15577">MRLRILPAGFVLLVGDLIAFLLFAYYGKLAHHMPVSLLGILDTLAPFLVGWIVAILVFRSYGYKAYASFGSLLLFTLLTWTLAAPIGLVVRVWWTGIPMTWTFTWVAYVITLAFLLGWRILFAIGYAICRRYQRKLA</sequence>
<evidence type="ECO:0000256" key="1">
    <source>
        <dbReference type="SAM" id="Phobius"/>
    </source>
</evidence>
<dbReference type="RefSeq" id="WP_055747159.1">
    <property type="nucleotide sequence ID" value="NZ_LJJB01000013.1"/>
</dbReference>
<reference evidence="2 3" key="1">
    <citation type="submission" date="2015-09" db="EMBL/GenBank/DDBJ databases">
        <title>Genome sequencing project for genomic taxonomy and phylogenomics of Bacillus-like bacteria.</title>
        <authorList>
            <person name="Liu B."/>
            <person name="Wang J."/>
            <person name="Zhu Y."/>
            <person name="Liu G."/>
            <person name="Chen Q."/>
            <person name="Chen Z."/>
            <person name="Lan J."/>
            <person name="Che J."/>
            <person name="Ge C."/>
            <person name="Shi H."/>
            <person name="Pan Z."/>
            <person name="Liu X."/>
        </authorList>
    </citation>
    <scope>NUCLEOTIDE SEQUENCE [LARGE SCALE GENOMIC DNA]</scope>
    <source>
        <strain evidence="2 3">DSM 8552</strain>
    </source>
</reference>
<evidence type="ECO:0000313" key="3">
    <source>
        <dbReference type="Proteomes" id="UP000051063"/>
    </source>
</evidence>
<protein>
    <recommendedName>
        <fullName evidence="4">DUF3054 domain-containing protein</fullName>
    </recommendedName>
</protein>